<feature type="modified residue" description="4-aspartylphosphate" evidence="3">
    <location>
        <position position="94"/>
    </location>
</feature>
<dbReference type="CDD" id="cd06170">
    <property type="entry name" value="LuxR_C_like"/>
    <property type="match status" value="1"/>
</dbReference>
<evidence type="ECO:0000313" key="7">
    <source>
        <dbReference type="Proteomes" id="UP000509418"/>
    </source>
</evidence>
<dbReference type="SUPFAM" id="SSF52172">
    <property type="entry name" value="CheY-like"/>
    <property type="match status" value="1"/>
</dbReference>
<dbReference type="PROSITE" id="PS50043">
    <property type="entry name" value="HTH_LUXR_2"/>
    <property type="match status" value="1"/>
</dbReference>
<dbReference type="InterPro" id="IPR001789">
    <property type="entry name" value="Sig_transdc_resp-reg_receiver"/>
</dbReference>
<keyword evidence="2" id="KW-0238">DNA-binding</keyword>
<evidence type="ECO:0000256" key="1">
    <source>
        <dbReference type="ARBA" id="ARBA00022553"/>
    </source>
</evidence>
<feature type="domain" description="HTH luxR-type" evidence="4">
    <location>
        <begin position="183"/>
        <end position="244"/>
    </location>
</feature>
<organism evidence="6 7">
    <name type="scientific">Streptomyces chartreusis</name>
    <dbReference type="NCBI Taxonomy" id="1969"/>
    <lineage>
        <taxon>Bacteria</taxon>
        <taxon>Bacillati</taxon>
        <taxon>Actinomycetota</taxon>
        <taxon>Actinomycetes</taxon>
        <taxon>Kitasatosporales</taxon>
        <taxon>Streptomycetaceae</taxon>
        <taxon>Streptomyces</taxon>
    </lineage>
</organism>
<dbReference type="Proteomes" id="UP000509418">
    <property type="component" value="Chromosome"/>
</dbReference>
<evidence type="ECO:0000256" key="3">
    <source>
        <dbReference type="PROSITE-ProRule" id="PRU00169"/>
    </source>
</evidence>
<name>A0A7H8T3H1_STRCX</name>
<dbReference type="GO" id="GO:0003677">
    <property type="term" value="F:DNA binding"/>
    <property type="evidence" value="ECO:0007669"/>
    <property type="project" value="UniProtKB-KW"/>
</dbReference>
<dbReference type="AlphaFoldDB" id="A0A7H8T3H1"/>
<keyword evidence="7" id="KW-1185">Reference proteome</keyword>
<dbReference type="SMART" id="SM00421">
    <property type="entry name" value="HTH_LUXR"/>
    <property type="match status" value="1"/>
</dbReference>
<dbReference type="PANTHER" id="PTHR43214:SF42">
    <property type="entry name" value="TRANSCRIPTIONAL REGULATORY PROTEIN DESR"/>
    <property type="match status" value="1"/>
</dbReference>
<dbReference type="CDD" id="cd17535">
    <property type="entry name" value="REC_NarL-like"/>
    <property type="match status" value="1"/>
</dbReference>
<dbReference type="EMBL" id="CP056041">
    <property type="protein sequence ID" value="QKZ17592.1"/>
    <property type="molecule type" value="Genomic_DNA"/>
</dbReference>
<gene>
    <name evidence="6" type="ORF">HUT05_09685</name>
</gene>
<dbReference type="InterPro" id="IPR016032">
    <property type="entry name" value="Sig_transdc_resp-reg_C-effctor"/>
</dbReference>
<dbReference type="Pfam" id="PF00072">
    <property type="entry name" value="Response_reg"/>
    <property type="match status" value="1"/>
</dbReference>
<evidence type="ECO:0000259" key="4">
    <source>
        <dbReference type="PROSITE" id="PS50043"/>
    </source>
</evidence>
<dbReference type="Pfam" id="PF00196">
    <property type="entry name" value="GerE"/>
    <property type="match status" value="1"/>
</dbReference>
<proteinExistence type="predicted"/>
<keyword evidence="1 3" id="KW-0597">Phosphoprotein</keyword>
<reference evidence="6 7" key="1">
    <citation type="submission" date="2020-06" db="EMBL/GenBank/DDBJ databases">
        <title>Genome mining for natural products.</title>
        <authorList>
            <person name="Zhang B."/>
            <person name="Shi J."/>
            <person name="Ge H."/>
        </authorList>
    </citation>
    <scope>NUCLEOTIDE SEQUENCE [LARGE SCALE GENOMIC DNA]</scope>
    <source>
        <strain evidence="6 7">NA02069</strain>
    </source>
</reference>
<dbReference type="PROSITE" id="PS50110">
    <property type="entry name" value="RESPONSE_REGULATORY"/>
    <property type="match status" value="1"/>
</dbReference>
<dbReference type="InterPro" id="IPR011006">
    <property type="entry name" value="CheY-like_superfamily"/>
</dbReference>
<protein>
    <submittedName>
        <fullName evidence="6">Response regulator transcription factor</fullName>
    </submittedName>
</protein>
<dbReference type="GO" id="GO:0006355">
    <property type="term" value="P:regulation of DNA-templated transcription"/>
    <property type="evidence" value="ECO:0007669"/>
    <property type="project" value="InterPro"/>
</dbReference>
<dbReference type="PANTHER" id="PTHR43214">
    <property type="entry name" value="TWO-COMPONENT RESPONSE REGULATOR"/>
    <property type="match status" value="1"/>
</dbReference>
<evidence type="ECO:0000259" key="5">
    <source>
        <dbReference type="PROSITE" id="PS50110"/>
    </source>
</evidence>
<dbReference type="SUPFAM" id="SSF46894">
    <property type="entry name" value="C-terminal effector domain of the bipartite response regulators"/>
    <property type="match status" value="1"/>
</dbReference>
<sequence length="246" mass="26789">MAHLLDISVPLPSYFIPLAGSGSSRWRGEFINVVQVSAGQTVRLLVVDDHPVVCDGVRSLVRDAPDLKVVGSARTAREGIELATALRPDVVLLDLRLPDMLGSEALPRVLAVSPATRVVIFTAFEDHAALDAAMSAGAHGCLLKDVTHTDLVEQLRRIAAGVRVVDPRLKESGGAMFQARLFQLSLSRREYEVVRLAATGKTNPEIAEDLGLARNTVKTYLQTAMQKLGARNRVEAVRRAREERLL</sequence>
<feature type="domain" description="Response regulatory" evidence="5">
    <location>
        <begin position="43"/>
        <end position="159"/>
    </location>
</feature>
<dbReference type="PRINTS" id="PR00038">
    <property type="entry name" value="HTHLUXR"/>
</dbReference>
<dbReference type="InterPro" id="IPR058245">
    <property type="entry name" value="NreC/VraR/RcsB-like_REC"/>
</dbReference>
<evidence type="ECO:0000313" key="6">
    <source>
        <dbReference type="EMBL" id="QKZ17592.1"/>
    </source>
</evidence>
<dbReference type="Gene3D" id="3.40.50.2300">
    <property type="match status" value="1"/>
</dbReference>
<dbReference type="GO" id="GO:0000160">
    <property type="term" value="P:phosphorelay signal transduction system"/>
    <property type="evidence" value="ECO:0007669"/>
    <property type="project" value="InterPro"/>
</dbReference>
<dbReference type="SMART" id="SM00448">
    <property type="entry name" value="REC"/>
    <property type="match status" value="1"/>
</dbReference>
<evidence type="ECO:0000256" key="2">
    <source>
        <dbReference type="ARBA" id="ARBA00023125"/>
    </source>
</evidence>
<accession>A0A7H8T3H1</accession>
<dbReference type="InterPro" id="IPR039420">
    <property type="entry name" value="WalR-like"/>
</dbReference>
<dbReference type="InterPro" id="IPR000792">
    <property type="entry name" value="Tscrpt_reg_LuxR_C"/>
</dbReference>